<organism evidence="1">
    <name type="scientific">virus sp. ctiha2</name>
    <dbReference type="NCBI Taxonomy" id="2827299"/>
    <lineage>
        <taxon>Viruses</taxon>
    </lineage>
</organism>
<name>A0A8S5RH79_9VIRU</name>
<sequence length="33" mass="3780">MISRRSTTVLPKRSIKVTQNLKTQCIKVTVCVF</sequence>
<evidence type="ECO:0000313" key="1">
    <source>
        <dbReference type="EMBL" id="DAE30474.1"/>
    </source>
</evidence>
<dbReference type="EMBL" id="BK059104">
    <property type="protein sequence ID" value="DAE30474.1"/>
    <property type="molecule type" value="Genomic_DNA"/>
</dbReference>
<protein>
    <submittedName>
        <fullName evidence="1">Uncharacterized protein</fullName>
    </submittedName>
</protein>
<accession>A0A8S5RH79</accession>
<reference evidence="1" key="1">
    <citation type="journal article" date="2021" name="Proc. Natl. Acad. Sci. U.S.A.">
        <title>A Catalog of Tens of Thousands of Viruses from Human Metagenomes Reveals Hidden Associations with Chronic Diseases.</title>
        <authorList>
            <person name="Tisza M.J."/>
            <person name="Buck C.B."/>
        </authorList>
    </citation>
    <scope>NUCLEOTIDE SEQUENCE</scope>
    <source>
        <strain evidence="1">Ctiha2</strain>
    </source>
</reference>
<proteinExistence type="predicted"/>